<evidence type="ECO:0000313" key="3">
    <source>
        <dbReference type="Proteomes" id="UP001374535"/>
    </source>
</evidence>
<accession>A0AAQ3MST5</accession>
<feature type="region of interest" description="Disordered" evidence="1">
    <location>
        <begin position="168"/>
        <end position="189"/>
    </location>
</feature>
<protein>
    <submittedName>
        <fullName evidence="2">Uncharacterized protein</fullName>
    </submittedName>
</protein>
<evidence type="ECO:0000313" key="2">
    <source>
        <dbReference type="EMBL" id="WVY96999.1"/>
    </source>
</evidence>
<feature type="compositionally biased region" description="Polar residues" evidence="1">
    <location>
        <begin position="168"/>
        <end position="183"/>
    </location>
</feature>
<dbReference type="AlphaFoldDB" id="A0AAQ3MST5"/>
<gene>
    <name evidence="2" type="ORF">V8G54_029150</name>
</gene>
<organism evidence="2 3">
    <name type="scientific">Vigna mungo</name>
    <name type="common">Black gram</name>
    <name type="synonym">Phaseolus mungo</name>
    <dbReference type="NCBI Taxonomy" id="3915"/>
    <lineage>
        <taxon>Eukaryota</taxon>
        <taxon>Viridiplantae</taxon>
        <taxon>Streptophyta</taxon>
        <taxon>Embryophyta</taxon>
        <taxon>Tracheophyta</taxon>
        <taxon>Spermatophyta</taxon>
        <taxon>Magnoliopsida</taxon>
        <taxon>eudicotyledons</taxon>
        <taxon>Gunneridae</taxon>
        <taxon>Pentapetalae</taxon>
        <taxon>rosids</taxon>
        <taxon>fabids</taxon>
        <taxon>Fabales</taxon>
        <taxon>Fabaceae</taxon>
        <taxon>Papilionoideae</taxon>
        <taxon>50 kb inversion clade</taxon>
        <taxon>NPAAA clade</taxon>
        <taxon>indigoferoid/millettioid clade</taxon>
        <taxon>Phaseoleae</taxon>
        <taxon>Vigna</taxon>
    </lineage>
</organism>
<evidence type="ECO:0000256" key="1">
    <source>
        <dbReference type="SAM" id="MobiDB-lite"/>
    </source>
</evidence>
<proteinExistence type="predicted"/>
<sequence>MDLHAKSLFVPFCTHRNVVPNCPCPSFLPKLKNSFMFSVFRPSTESTCSPILDNRFTCVGFLALSPEVDSVWLDAGFSWSRGWGILTGSGGVFCTRLGGSAGFEGAGSEAFWAFGSGVEVLLSAEGAGRRDSGGRVFHTAAETDWRKPLPTFGPTQLLPIGVESSFTNARDSTLAPTTPSPMLQSRGKP</sequence>
<dbReference type="Proteomes" id="UP001374535">
    <property type="component" value="Chromosome 9"/>
</dbReference>
<keyword evidence="3" id="KW-1185">Reference proteome</keyword>
<dbReference type="EMBL" id="CP144692">
    <property type="protein sequence ID" value="WVY96999.1"/>
    <property type="molecule type" value="Genomic_DNA"/>
</dbReference>
<name>A0AAQ3MST5_VIGMU</name>
<reference evidence="2 3" key="1">
    <citation type="journal article" date="2023" name="Life. Sci Alliance">
        <title>Evolutionary insights into 3D genome organization and epigenetic landscape of Vigna mungo.</title>
        <authorList>
            <person name="Junaid A."/>
            <person name="Singh B."/>
            <person name="Bhatia S."/>
        </authorList>
    </citation>
    <scope>NUCLEOTIDE SEQUENCE [LARGE SCALE GENOMIC DNA]</scope>
    <source>
        <strain evidence="2">Urdbean</strain>
    </source>
</reference>